<feature type="transmembrane region" description="Helical" evidence="7">
    <location>
        <begin position="224"/>
        <end position="244"/>
    </location>
</feature>
<keyword evidence="6 7" id="KW-0472">Membrane</keyword>
<keyword evidence="5 7" id="KW-1133">Transmembrane helix</keyword>
<keyword evidence="10" id="KW-1185">Reference proteome</keyword>
<protein>
    <submittedName>
        <fullName evidence="9">Acyltransferase</fullName>
    </submittedName>
</protein>
<dbReference type="InterPro" id="IPR002656">
    <property type="entry name" value="Acyl_transf_3_dom"/>
</dbReference>
<evidence type="ECO:0000256" key="2">
    <source>
        <dbReference type="ARBA" id="ARBA00007400"/>
    </source>
</evidence>
<feature type="transmembrane region" description="Helical" evidence="7">
    <location>
        <begin position="294"/>
        <end position="315"/>
    </location>
</feature>
<feature type="transmembrane region" description="Helical" evidence="7">
    <location>
        <begin position="121"/>
        <end position="141"/>
    </location>
</feature>
<dbReference type="Pfam" id="PF01757">
    <property type="entry name" value="Acyl_transf_3"/>
    <property type="match status" value="1"/>
</dbReference>
<dbReference type="KEGG" id="asim:FE240_12855"/>
<evidence type="ECO:0000256" key="4">
    <source>
        <dbReference type="ARBA" id="ARBA00022692"/>
    </source>
</evidence>
<name>A0A5J6WZI6_9GAMM</name>
<keyword evidence="9" id="KW-0012">Acyltransferase</keyword>
<evidence type="ECO:0000256" key="6">
    <source>
        <dbReference type="ARBA" id="ARBA00023136"/>
    </source>
</evidence>
<dbReference type="AlphaFoldDB" id="A0A5J6WZI6"/>
<feature type="transmembrane region" description="Helical" evidence="7">
    <location>
        <begin position="161"/>
        <end position="190"/>
    </location>
</feature>
<feature type="transmembrane region" description="Helical" evidence="7">
    <location>
        <begin position="197"/>
        <end position="218"/>
    </location>
</feature>
<gene>
    <name evidence="9" type="ORF">FE240_12855</name>
</gene>
<feature type="transmembrane region" description="Helical" evidence="7">
    <location>
        <begin position="84"/>
        <end position="109"/>
    </location>
</feature>
<dbReference type="GO" id="GO:0016413">
    <property type="term" value="F:O-acetyltransferase activity"/>
    <property type="evidence" value="ECO:0007669"/>
    <property type="project" value="TreeGrafter"/>
</dbReference>
<evidence type="ECO:0000256" key="1">
    <source>
        <dbReference type="ARBA" id="ARBA00004651"/>
    </source>
</evidence>
<evidence type="ECO:0000256" key="7">
    <source>
        <dbReference type="SAM" id="Phobius"/>
    </source>
</evidence>
<dbReference type="Proteomes" id="UP000594034">
    <property type="component" value="Chromosome"/>
</dbReference>
<dbReference type="GO" id="GO:0005886">
    <property type="term" value="C:plasma membrane"/>
    <property type="evidence" value="ECO:0007669"/>
    <property type="project" value="UniProtKB-SubCell"/>
</dbReference>
<feature type="transmembrane region" description="Helical" evidence="7">
    <location>
        <begin position="256"/>
        <end position="274"/>
    </location>
</feature>
<dbReference type="PANTHER" id="PTHR40074:SF2">
    <property type="entry name" value="O-ACETYLTRANSFERASE WECH"/>
    <property type="match status" value="1"/>
</dbReference>
<evidence type="ECO:0000256" key="5">
    <source>
        <dbReference type="ARBA" id="ARBA00022989"/>
    </source>
</evidence>
<accession>A0A5J6WZI6</accession>
<reference evidence="9 10" key="1">
    <citation type="submission" date="2019-05" db="EMBL/GenBank/DDBJ databases">
        <title>OXA-830, a novel chromosomally encoded expanded-spectrum class D beta-lactamase in Aeromonas simiae.</title>
        <authorList>
            <person name="Zhou W."/>
            <person name="Chen Q."/>
        </authorList>
    </citation>
    <scope>NUCLEOTIDE SEQUENCE [LARGE SCALE GENOMIC DNA]</scope>
    <source>
        <strain evidence="9 10">A6</strain>
    </source>
</reference>
<organism evidence="9 10">
    <name type="scientific">Aeromonas simiae</name>
    <dbReference type="NCBI Taxonomy" id="218936"/>
    <lineage>
        <taxon>Bacteria</taxon>
        <taxon>Pseudomonadati</taxon>
        <taxon>Pseudomonadota</taxon>
        <taxon>Gammaproteobacteria</taxon>
        <taxon>Aeromonadales</taxon>
        <taxon>Aeromonadaceae</taxon>
        <taxon>Aeromonas</taxon>
    </lineage>
</organism>
<feature type="transmembrane region" description="Helical" evidence="7">
    <location>
        <begin position="55"/>
        <end position="72"/>
    </location>
</feature>
<comment type="similarity">
    <text evidence="2">Belongs to the acyltransferase 3 family.</text>
</comment>
<proteinExistence type="inferred from homology"/>
<dbReference type="PANTHER" id="PTHR40074">
    <property type="entry name" value="O-ACETYLTRANSFERASE WECH"/>
    <property type="match status" value="1"/>
</dbReference>
<keyword evidence="9" id="KW-0808">Transferase</keyword>
<feature type="domain" description="Acyltransferase 3" evidence="8">
    <location>
        <begin position="52"/>
        <end position="387"/>
    </location>
</feature>
<comment type="subcellular location">
    <subcellularLocation>
        <location evidence="1">Cell membrane</location>
        <topology evidence="1">Multi-pass membrane protein</topology>
    </subcellularLocation>
</comment>
<dbReference type="EMBL" id="CP040449">
    <property type="protein sequence ID" value="QFI55497.1"/>
    <property type="molecule type" value="Genomic_DNA"/>
</dbReference>
<feature type="transmembrane region" description="Helical" evidence="7">
    <location>
        <begin position="327"/>
        <end position="345"/>
    </location>
</feature>
<evidence type="ECO:0000256" key="3">
    <source>
        <dbReference type="ARBA" id="ARBA00022475"/>
    </source>
</evidence>
<sequence>MARLARGGGHRLGRSVAAAQPGLHSRLPPSHRHRLHPARGVQTRRSFPMRLDYMHWYRGLAMVYIIVWHSLTQTLDFSTPTARLLQSLLFNGTALFVFISGFLFAYLAPRYQWQGFMKKKALHVLLPYLVVSLPGILWRLTQLHHGVLPVDYVPAAVIDKPIPFVIWSLLTGFHIGPLWFVPFVCLLFLCSPLFHRLVASPALGAVTALALLVTLFTFRPQYNLNPLWSLLHFSGFYLLGIWVCRHRDHPWLTSTRLIGVLALLLAALVLWELRHPIPVAFSIQELLREGALRLNVNAAQKVVMCVLTLMLLRRVELRRYAWFPRTLLSRVAEYSFGIYFVHHYFMMVLGELTKRLPPIDMDARLLLVSLPHFILSMLASMALIYLVKLTTKTRSRYLVGV</sequence>
<feature type="transmembrane region" description="Helical" evidence="7">
    <location>
        <begin position="365"/>
        <end position="387"/>
    </location>
</feature>
<evidence type="ECO:0000313" key="10">
    <source>
        <dbReference type="Proteomes" id="UP000594034"/>
    </source>
</evidence>
<evidence type="ECO:0000313" key="9">
    <source>
        <dbReference type="EMBL" id="QFI55497.1"/>
    </source>
</evidence>
<dbReference type="GO" id="GO:0009246">
    <property type="term" value="P:enterobacterial common antigen biosynthetic process"/>
    <property type="evidence" value="ECO:0007669"/>
    <property type="project" value="TreeGrafter"/>
</dbReference>
<keyword evidence="3" id="KW-1003">Cell membrane</keyword>
<evidence type="ECO:0000259" key="8">
    <source>
        <dbReference type="Pfam" id="PF01757"/>
    </source>
</evidence>
<keyword evidence="4 7" id="KW-0812">Transmembrane</keyword>